<protein>
    <recommendedName>
        <fullName evidence="2">BTB domain-containing protein</fullName>
    </recommendedName>
</protein>
<evidence type="ECO:0000313" key="1">
    <source>
        <dbReference type="EMBL" id="QHT01429.1"/>
    </source>
</evidence>
<name>A0A6C0CCM1_9ZZZZ</name>
<sequence>MLNSDRLQIVVNGVTYNLHKNLLEKMDIFQLLADCKTDIMPPIEWDISQENVTKAFQIAGGIYETSDSLLEHIEIIKFLQYLAASSDVIRECVRHMIGESIISYLDKCKEIPYDETMLFIFDTHPCWRLTDNLSKIDENFRILIDQIIGSPFPIDFQKKIIMKFSRPQYPMPPKGFNCIPETVKSIDLNWLQQKYY</sequence>
<organism evidence="1">
    <name type="scientific">viral metagenome</name>
    <dbReference type="NCBI Taxonomy" id="1070528"/>
    <lineage>
        <taxon>unclassified sequences</taxon>
        <taxon>metagenomes</taxon>
        <taxon>organismal metagenomes</taxon>
    </lineage>
</organism>
<dbReference type="AlphaFoldDB" id="A0A6C0CCM1"/>
<dbReference type="EMBL" id="MN739372">
    <property type="protein sequence ID" value="QHT01429.1"/>
    <property type="molecule type" value="Genomic_DNA"/>
</dbReference>
<proteinExistence type="predicted"/>
<evidence type="ECO:0008006" key="2">
    <source>
        <dbReference type="Google" id="ProtNLM"/>
    </source>
</evidence>
<accession>A0A6C0CCM1</accession>
<reference evidence="1" key="1">
    <citation type="journal article" date="2020" name="Nature">
        <title>Giant virus diversity and host interactions through global metagenomics.</title>
        <authorList>
            <person name="Schulz F."/>
            <person name="Roux S."/>
            <person name="Paez-Espino D."/>
            <person name="Jungbluth S."/>
            <person name="Walsh D.A."/>
            <person name="Denef V.J."/>
            <person name="McMahon K.D."/>
            <person name="Konstantinidis K.T."/>
            <person name="Eloe-Fadrosh E.A."/>
            <person name="Kyrpides N.C."/>
            <person name="Woyke T."/>
        </authorList>
    </citation>
    <scope>NUCLEOTIDE SEQUENCE</scope>
    <source>
        <strain evidence="1">GVMAG-M-3300020192-26</strain>
    </source>
</reference>